<dbReference type="EMBL" id="AP015036">
    <property type="protein sequence ID" value="BAT80459.1"/>
    <property type="molecule type" value="Genomic_DNA"/>
</dbReference>
<accession>A0A0S3RIK7</accession>
<dbReference type="Proteomes" id="UP000291084">
    <property type="component" value="Chromosome 3"/>
</dbReference>
<proteinExistence type="predicted"/>
<dbReference type="AlphaFoldDB" id="A0A0S3RIK7"/>
<sequence>MQLKDERSLFGRTLTHCLDERSTCNSRTNAHYSIARSGATCQARLFQRLGRLGATGAPGREFCRFEARTSFYHF</sequence>
<name>A0A0S3RIK7_PHAAN</name>
<gene>
    <name evidence="1" type="primary">Vigan.03G004200</name>
    <name evidence="1" type="ORF">VIGAN_03004200</name>
</gene>
<reference evidence="1 2" key="1">
    <citation type="journal article" date="2015" name="Sci. Rep.">
        <title>The power of single molecule real-time sequencing technology in the de novo assembly of a eukaryotic genome.</title>
        <authorList>
            <person name="Sakai H."/>
            <person name="Naito K."/>
            <person name="Ogiso-Tanaka E."/>
            <person name="Takahashi Y."/>
            <person name="Iseki K."/>
            <person name="Muto C."/>
            <person name="Satou K."/>
            <person name="Teruya K."/>
            <person name="Shiroma A."/>
            <person name="Shimoji M."/>
            <person name="Hirano T."/>
            <person name="Itoh T."/>
            <person name="Kaga A."/>
            <person name="Tomooka N."/>
        </authorList>
    </citation>
    <scope>NUCLEOTIDE SEQUENCE [LARGE SCALE GENOMIC DNA]</scope>
    <source>
        <strain evidence="2">cv. Shumari</strain>
    </source>
</reference>
<evidence type="ECO:0000313" key="1">
    <source>
        <dbReference type="EMBL" id="BAT80459.1"/>
    </source>
</evidence>
<evidence type="ECO:0000313" key="2">
    <source>
        <dbReference type="Proteomes" id="UP000291084"/>
    </source>
</evidence>
<keyword evidence="2" id="KW-1185">Reference proteome</keyword>
<feature type="non-terminal residue" evidence="1">
    <location>
        <position position="74"/>
    </location>
</feature>
<protein>
    <submittedName>
        <fullName evidence="1">Uncharacterized protein</fullName>
    </submittedName>
</protein>
<organism evidence="1 2">
    <name type="scientific">Vigna angularis var. angularis</name>
    <dbReference type="NCBI Taxonomy" id="157739"/>
    <lineage>
        <taxon>Eukaryota</taxon>
        <taxon>Viridiplantae</taxon>
        <taxon>Streptophyta</taxon>
        <taxon>Embryophyta</taxon>
        <taxon>Tracheophyta</taxon>
        <taxon>Spermatophyta</taxon>
        <taxon>Magnoliopsida</taxon>
        <taxon>eudicotyledons</taxon>
        <taxon>Gunneridae</taxon>
        <taxon>Pentapetalae</taxon>
        <taxon>rosids</taxon>
        <taxon>fabids</taxon>
        <taxon>Fabales</taxon>
        <taxon>Fabaceae</taxon>
        <taxon>Papilionoideae</taxon>
        <taxon>50 kb inversion clade</taxon>
        <taxon>NPAAA clade</taxon>
        <taxon>indigoferoid/millettioid clade</taxon>
        <taxon>Phaseoleae</taxon>
        <taxon>Vigna</taxon>
    </lineage>
</organism>